<reference evidence="4" key="1">
    <citation type="submission" date="2022-10" db="EMBL/GenBank/DDBJ databases">
        <title>Genome assembly of Pristionchus species.</title>
        <authorList>
            <person name="Yoshida K."/>
            <person name="Sommer R.J."/>
        </authorList>
    </citation>
    <scope>NUCLEOTIDE SEQUENCE [LARGE SCALE GENOMIC DNA]</scope>
    <source>
        <strain evidence="4">RS5460</strain>
    </source>
</reference>
<comment type="caution">
    <text evidence="3">The sequence shown here is derived from an EMBL/GenBank/DDBJ whole genome shotgun (WGS) entry which is preliminary data.</text>
</comment>
<dbReference type="Proteomes" id="UP001328107">
    <property type="component" value="Unassembled WGS sequence"/>
</dbReference>
<keyword evidence="1" id="KW-0175">Coiled coil</keyword>
<accession>A0AAN4Z4P3</accession>
<evidence type="ECO:0000313" key="3">
    <source>
        <dbReference type="EMBL" id="GMR33029.1"/>
    </source>
</evidence>
<protein>
    <submittedName>
        <fullName evidence="3">Uncharacterized protein</fullName>
    </submittedName>
</protein>
<dbReference type="EMBL" id="BTRK01000001">
    <property type="protein sequence ID" value="GMR33029.1"/>
    <property type="molecule type" value="Genomic_DNA"/>
</dbReference>
<name>A0AAN4Z4P3_9BILA</name>
<feature type="coiled-coil region" evidence="1">
    <location>
        <begin position="66"/>
        <end position="93"/>
    </location>
</feature>
<feature type="coiled-coil region" evidence="1">
    <location>
        <begin position="219"/>
        <end position="246"/>
    </location>
</feature>
<feature type="non-terminal residue" evidence="3">
    <location>
        <position position="404"/>
    </location>
</feature>
<evidence type="ECO:0000256" key="1">
    <source>
        <dbReference type="SAM" id="Coils"/>
    </source>
</evidence>
<feature type="coiled-coil region" evidence="1">
    <location>
        <begin position="145"/>
        <end position="190"/>
    </location>
</feature>
<sequence length="404" mass="46207">MSKSFYIGIDDKAYGPVTEFTVGASESLTSEVIFRISVREQWDKEQLRNLDELIDPNDHNLPFHFSKENVNRCKQLEQDVQLLKQKVESLTTSFNEPWNWKREEITDLIQNQIAPLFETSIVDRLQKKLVDALSNGKDNPQQNKIVEIEKKVAKQEESLASIKKEISTVKIKCDRNNQKLENLIEQQKETDDSVNGAISTLKSSQMRILDSIKSVNKISETMVNQVKITERALQQVQKEFDELKMTSLEHMQRDINEYIDGEMTRFKAGHADDESIIGEETIPAGEKQLDENASEEESEKETSLPCEYEEQIPSGSESSSDPLNQEHAAAMNEELTKFIELYGKTELTLILNKSYPVETSTISYIDPEGIKRTLEWNAVKALQSMGYLKEEMLLHKCDSSFPDG</sequence>
<proteinExistence type="predicted"/>
<feature type="region of interest" description="Disordered" evidence="2">
    <location>
        <begin position="280"/>
        <end position="323"/>
    </location>
</feature>
<feature type="compositionally biased region" description="Polar residues" evidence="2">
    <location>
        <begin position="313"/>
        <end position="323"/>
    </location>
</feature>
<gene>
    <name evidence="3" type="ORF">PMAYCL1PPCAC_03224</name>
</gene>
<dbReference type="AlphaFoldDB" id="A0AAN4Z4P3"/>
<evidence type="ECO:0000256" key="2">
    <source>
        <dbReference type="SAM" id="MobiDB-lite"/>
    </source>
</evidence>
<organism evidence="3 4">
    <name type="scientific">Pristionchus mayeri</name>
    <dbReference type="NCBI Taxonomy" id="1317129"/>
    <lineage>
        <taxon>Eukaryota</taxon>
        <taxon>Metazoa</taxon>
        <taxon>Ecdysozoa</taxon>
        <taxon>Nematoda</taxon>
        <taxon>Chromadorea</taxon>
        <taxon>Rhabditida</taxon>
        <taxon>Rhabditina</taxon>
        <taxon>Diplogasteromorpha</taxon>
        <taxon>Diplogasteroidea</taxon>
        <taxon>Neodiplogasteridae</taxon>
        <taxon>Pristionchus</taxon>
    </lineage>
</organism>
<keyword evidence="4" id="KW-1185">Reference proteome</keyword>
<evidence type="ECO:0000313" key="4">
    <source>
        <dbReference type="Proteomes" id="UP001328107"/>
    </source>
</evidence>